<name>A0A835YGM7_9CHLO</name>
<dbReference type="InterPro" id="IPR011009">
    <property type="entry name" value="Kinase-like_dom_sf"/>
</dbReference>
<feature type="region of interest" description="Disordered" evidence="7">
    <location>
        <begin position="336"/>
        <end position="378"/>
    </location>
</feature>
<keyword evidence="1" id="KW-0723">Serine/threonine-protein kinase</keyword>
<evidence type="ECO:0000313" key="9">
    <source>
        <dbReference type="EMBL" id="KAG2498335.1"/>
    </source>
</evidence>
<feature type="compositionally biased region" description="Low complexity" evidence="7">
    <location>
        <begin position="638"/>
        <end position="650"/>
    </location>
</feature>
<feature type="compositionally biased region" description="Low complexity" evidence="7">
    <location>
        <begin position="588"/>
        <end position="630"/>
    </location>
</feature>
<evidence type="ECO:0000256" key="2">
    <source>
        <dbReference type="ARBA" id="ARBA00022679"/>
    </source>
</evidence>
<comment type="caution">
    <text evidence="9">The sequence shown here is derived from an EMBL/GenBank/DDBJ whole genome shotgun (WGS) entry which is preliminary data.</text>
</comment>
<dbReference type="PROSITE" id="PS50011">
    <property type="entry name" value="PROTEIN_KINASE_DOM"/>
    <property type="match status" value="1"/>
</dbReference>
<feature type="compositionally biased region" description="Polar residues" evidence="7">
    <location>
        <begin position="752"/>
        <end position="793"/>
    </location>
</feature>
<organism evidence="9 10">
    <name type="scientific">Edaphochlamys debaryana</name>
    <dbReference type="NCBI Taxonomy" id="47281"/>
    <lineage>
        <taxon>Eukaryota</taxon>
        <taxon>Viridiplantae</taxon>
        <taxon>Chlorophyta</taxon>
        <taxon>core chlorophytes</taxon>
        <taxon>Chlorophyceae</taxon>
        <taxon>CS clade</taxon>
        <taxon>Chlamydomonadales</taxon>
        <taxon>Chlamydomonadales incertae sedis</taxon>
        <taxon>Edaphochlamys</taxon>
    </lineage>
</organism>
<feature type="compositionally biased region" description="Basic and acidic residues" evidence="7">
    <location>
        <begin position="676"/>
        <end position="685"/>
    </location>
</feature>
<dbReference type="GO" id="GO:0005524">
    <property type="term" value="F:ATP binding"/>
    <property type="evidence" value="ECO:0007669"/>
    <property type="project" value="UniProtKB-KW"/>
</dbReference>
<evidence type="ECO:0000256" key="4">
    <source>
        <dbReference type="ARBA" id="ARBA00022777"/>
    </source>
</evidence>
<evidence type="ECO:0000256" key="7">
    <source>
        <dbReference type="SAM" id="MobiDB-lite"/>
    </source>
</evidence>
<proteinExistence type="predicted"/>
<keyword evidence="4" id="KW-0418">Kinase</keyword>
<feature type="domain" description="Protein kinase" evidence="8">
    <location>
        <begin position="142"/>
        <end position="946"/>
    </location>
</feature>
<feature type="region of interest" description="Disordered" evidence="7">
    <location>
        <begin position="821"/>
        <end position="850"/>
    </location>
</feature>
<sequence length="1093" mass="115453">MLDIFRPSALGMTQSAAVDPGLETAPSTPGDPSLLRSKSSVKSRRASVIDFFRSSNTGFRNSATGMTGEPSEGGQSFGRGSRRFEASASRNGSQRRRSVIDILGHSSKRFVAKLMNQNFEDEPEDEPEPEGPLWFTSLADFKPLTFKYLTGRFTHAYFACSVKTGEHYILKQFEKAKMSSNDERGVRRALAFAQMLEHEHLTRCCGTWEDEEAIYIVEEYATKGDLLQDSMSHPEKYTEAFMATKVVKPLLEVLSYLHNINVVHRAIFPEYVMFGREDKLKLGHFTSAIDQRLDPPNERIQFLDYMPPEMLAVREMETALAKPSAPHQTKVVRMAGFSDDGRTGPSATPGPGGAQAQGPGSPLLHRDSGALSGRPAGGDAPWLTGAGVASPVMAVERSPVSRSSLRSPLRLFQSLRSKSQNLSEEGSRPSVRGRDPDGSVHGSRGQVVVPLAAGSSRRALASGSGDAPWLLAPDEAASPSRALSMRSRSAVRRKSALEDMQAPWLRPLDQSGDVAAPAGADTEGERDGGKGTGMGVAEGGSGSGGAEVPGSVSGQDANGGRAPSRTGSHNSGSGDGSREDPRTPSRLPGSPGFNSGGESSSSPAPAPVPTSTAQPGSRPTSARPGSARPGRPSPLTAPPAAAATGCGSSSRPTSAVPRNGTHVAAAGGPGPVAEALYDHGDDRRATRASADGDGSPIKRGRTGVSFTTAESRDTMIEDDDDASLPAIRSGATTARSGGATARSGGATARSRPTTANANARSRPTTANTRSRPATANMWSRATSRVGSRENSMTAGGGQMMTGLRAMMRNVTLRIGQVLTRTGDAPAEDGPPEGAAAMPEPSPRQSMAGGPDATSIIVPANPWEWQEHYNEKVDLWQVGCLCHEILCASLPFEAEDKLLAAALILWADIVSFPDHLSPECHSFMRACLTKNPAERPSAAELLQHPWVVRHAAGETLKSVRQQREDEGLVEGPDGQQLTAFQRFARNWGFGWAVGAPRAPSSSAAAGGGWWKRLTAKVKPEESGGSKEFDRAMAMVQEQHQHETEAVLGHGAETARPKSSDVEAGAASGGGGAARRHSLEHNGPGGHTQGWQTVL</sequence>
<feature type="region of interest" description="Disordered" evidence="7">
    <location>
        <begin position="1050"/>
        <end position="1093"/>
    </location>
</feature>
<feature type="region of interest" description="Disordered" evidence="7">
    <location>
        <begin position="59"/>
        <end position="98"/>
    </location>
</feature>
<dbReference type="InterPro" id="IPR000719">
    <property type="entry name" value="Prot_kinase_dom"/>
</dbReference>
<dbReference type="GO" id="GO:0004674">
    <property type="term" value="F:protein serine/threonine kinase activity"/>
    <property type="evidence" value="ECO:0007669"/>
    <property type="project" value="UniProtKB-KW"/>
</dbReference>
<reference evidence="9" key="1">
    <citation type="journal article" date="2020" name="bioRxiv">
        <title>Comparative genomics of Chlamydomonas.</title>
        <authorList>
            <person name="Craig R.J."/>
            <person name="Hasan A.R."/>
            <person name="Ness R.W."/>
            <person name="Keightley P.D."/>
        </authorList>
    </citation>
    <scope>NUCLEOTIDE SEQUENCE</scope>
    <source>
        <strain evidence="9">CCAP 11/70</strain>
    </source>
</reference>
<protein>
    <recommendedName>
        <fullName evidence="8">Protein kinase domain-containing protein</fullName>
    </recommendedName>
</protein>
<gene>
    <name evidence="9" type="ORF">HYH03_003595</name>
</gene>
<dbReference type="OrthoDB" id="10252171at2759"/>
<accession>A0A835YGM7</accession>
<evidence type="ECO:0000256" key="5">
    <source>
        <dbReference type="ARBA" id="ARBA00022840"/>
    </source>
</evidence>
<dbReference type="InterPro" id="IPR030616">
    <property type="entry name" value="Aur-like"/>
</dbReference>
<feature type="region of interest" description="Disordered" evidence="7">
    <location>
        <begin position="501"/>
        <end position="796"/>
    </location>
</feature>
<feature type="compositionally biased region" description="Gly residues" evidence="7">
    <location>
        <begin position="530"/>
        <end position="547"/>
    </location>
</feature>
<dbReference type="AlphaFoldDB" id="A0A835YGM7"/>
<evidence type="ECO:0000259" key="8">
    <source>
        <dbReference type="PROSITE" id="PS50011"/>
    </source>
</evidence>
<feature type="region of interest" description="Disordered" evidence="7">
    <location>
        <begin position="15"/>
        <end position="41"/>
    </location>
</feature>
<dbReference type="Pfam" id="PF00069">
    <property type="entry name" value="Pkinase"/>
    <property type="match status" value="2"/>
</dbReference>
<feature type="binding site" evidence="6">
    <location>
        <position position="152"/>
    </location>
    <ligand>
        <name>ATP</name>
        <dbReference type="ChEBI" id="CHEBI:30616"/>
    </ligand>
</feature>
<feature type="region of interest" description="Disordered" evidence="7">
    <location>
        <begin position="416"/>
        <end position="445"/>
    </location>
</feature>
<evidence type="ECO:0000256" key="3">
    <source>
        <dbReference type="ARBA" id="ARBA00022741"/>
    </source>
</evidence>
<evidence type="ECO:0000256" key="6">
    <source>
        <dbReference type="PIRSR" id="PIRSR630616-2"/>
    </source>
</evidence>
<dbReference type="PANTHER" id="PTHR24350">
    <property type="entry name" value="SERINE/THREONINE-PROTEIN KINASE IAL-RELATED"/>
    <property type="match status" value="1"/>
</dbReference>
<dbReference type="EMBL" id="JAEHOE010000010">
    <property type="protein sequence ID" value="KAG2498335.1"/>
    <property type="molecule type" value="Genomic_DNA"/>
</dbReference>
<dbReference type="SMART" id="SM00220">
    <property type="entry name" value="S_TKc"/>
    <property type="match status" value="1"/>
</dbReference>
<evidence type="ECO:0000256" key="1">
    <source>
        <dbReference type="ARBA" id="ARBA00022527"/>
    </source>
</evidence>
<feature type="binding site" evidence="6">
    <location>
        <begin position="219"/>
        <end position="221"/>
    </location>
    <ligand>
        <name>ATP</name>
        <dbReference type="ChEBI" id="CHEBI:30616"/>
    </ligand>
</feature>
<keyword evidence="3 6" id="KW-0547">Nucleotide-binding</keyword>
<keyword evidence="2" id="KW-0808">Transferase</keyword>
<keyword evidence="10" id="KW-1185">Reference proteome</keyword>
<dbReference type="SUPFAM" id="SSF56112">
    <property type="entry name" value="Protein kinase-like (PK-like)"/>
    <property type="match status" value="2"/>
</dbReference>
<keyword evidence="5 6" id="KW-0067">ATP-binding</keyword>
<feature type="binding site" evidence="6">
    <location>
        <position position="171"/>
    </location>
    <ligand>
        <name>ATP</name>
        <dbReference type="ChEBI" id="CHEBI:30616"/>
    </ligand>
</feature>
<feature type="compositionally biased region" description="Low complexity" evidence="7">
    <location>
        <begin position="728"/>
        <end position="751"/>
    </location>
</feature>
<dbReference type="Gene3D" id="1.10.510.10">
    <property type="entry name" value="Transferase(Phosphotransferase) domain 1"/>
    <property type="match status" value="2"/>
</dbReference>
<evidence type="ECO:0000313" key="10">
    <source>
        <dbReference type="Proteomes" id="UP000612055"/>
    </source>
</evidence>
<dbReference type="Proteomes" id="UP000612055">
    <property type="component" value="Unassembled WGS sequence"/>
</dbReference>